<name>A0A540X085_9BACT</name>
<sequence>MSVVLLVAGAACRQREEAPKPPPPAPPVVAAKPVAPPVVPASADSALVARGRYLAESVLGCVGCHTERDYGRFGGPVSGPVLAGACFGEEWEMPGTLCAPNITSDPEHGVGRWTDEQLLRTLREGYGRDGRTLFPMMPYMEWRTTLSDGDARAVVAWLRTVPAVARATPPSKLLPEVTAEIQDLAAPLPGPVAEPAADPIARGRYLATVAQCAFCHASADEEPKPFAGGRAAPTPFGAEPIPSLLPGGPVMKGLDEDAFVARFTAFKDLGAAPSRKGQVNKLAMPWQAFASMKEEDLRAMYRFLKTQGTPTRRASGQ</sequence>
<dbReference type="GO" id="GO:0020037">
    <property type="term" value="F:heme binding"/>
    <property type="evidence" value="ECO:0007669"/>
    <property type="project" value="InterPro"/>
</dbReference>
<organism evidence="6 7">
    <name type="scientific">Myxococcus llanfairpwllgwyngyllgogerychwyrndrobwllllantysiliogogogochensis</name>
    <dbReference type="NCBI Taxonomy" id="2590453"/>
    <lineage>
        <taxon>Bacteria</taxon>
        <taxon>Pseudomonadati</taxon>
        <taxon>Myxococcota</taxon>
        <taxon>Myxococcia</taxon>
        <taxon>Myxococcales</taxon>
        <taxon>Cystobacterineae</taxon>
        <taxon>Myxococcaceae</taxon>
        <taxon>Myxococcus</taxon>
    </lineage>
</organism>
<dbReference type="PANTHER" id="PTHR35008:SF8">
    <property type="entry name" value="ALCOHOL DEHYDROGENASE CYTOCHROME C SUBUNIT"/>
    <property type="match status" value="1"/>
</dbReference>
<evidence type="ECO:0000256" key="4">
    <source>
        <dbReference type="PROSITE-ProRule" id="PRU00433"/>
    </source>
</evidence>
<feature type="domain" description="Cytochrome c" evidence="5">
    <location>
        <begin position="198"/>
        <end position="308"/>
    </location>
</feature>
<proteinExistence type="predicted"/>
<evidence type="ECO:0000256" key="2">
    <source>
        <dbReference type="ARBA" id="ARBA00022723"/>
    </source>
</evidence>
<dbReference type="PROSITE" id="PS51007">
    <property type="entry name" value="CYTC"/>
    <property type="match status" value="2"/>
</dbReference>
<comment type="caution">
    <text evidence="6">The sequence shown here is derived from an EMBL/GenBank/DDBJ whole genome shotgun (WGS) entry which is preliminary data.</text>
</comment>
<dbReference type="InterPro" id="IPR009056">
    <property type="entry name" value="Cyt_c-like_dom"/>
</dbReference>
<dbReference type="Pfam" id="PF00034">
    <property type="entry name" value="Cytochrom_C"/>
    <property type="match status" value="1"/>
</dbReference>
<evidence type="ECO:0000313" key="7">
    <source>
        <dbReference type="Proteomes" id="UP000315369"/>
    </source>
</evidence>
<dbReference type="EMBL" id="VIFM01000063">
    <property type="protein sequence ID" value="TQF14649.1"/>
    <property type="molecule type" value="Genomic_DNA"/>
</dbReference>
<keyword evidence="3 4" id="KW-0408">Iron</keyword>
<keyword evidence="7" id="KW-1185">Reference proteome</keyword>
<evidence type="ECO:0000256" key="1">
    <source>
        <dbReference type="ARBA" id="ARBA00022617"/>
    </source>
</evidence>
<dbReference type="SUPFAM" id="SSF46626">
    <property type="entry name" value="Cytochrome c"/>
    <property type="match status" value="2"/>
</dbReference>
<dbReference type="InterPro" id="IPR036909">
    <property type="entry name" value="Cyt_c-like_dom_sf"/>
</dbReference>
<protein>
    <submittedName>
        <fullName evidence="6">Cytochrome c</fullName>
    </submittedName>
</protein>
<dbReference type="GO" id="GO:0009055">
    <property type="term" value="F:electron transfer activity"/>
    <property type="evidence" value="ECO:0007669"/>
    <property type="project" value="InterPro"/>
</dbReference>
<accession>A0A540X085</accession>
<feature type="domain" description="Cytochrome c" evidence="5">
    <location>
        <begin position="46"/>
        <end position="162"/>
    </location>
</feature>
<dbReference type="InterPro" id="IPR051459">
    <property type="entry name" value="Cytochrome_c-type_DH"/>
</dbReference>
<evidence type="ECO:0000256" key="3">
    <source>
        <dbReference type="ARBA" id="ARBA00023004"/>
    </source>
</evidence>
<dbReference type="Gene3D" id="1.10.760.10">
    <property type="entry name" value="Cytochrome c-like domain"/>
    <property type="match status" value="2"/>
</dbReference>
<dbReference type="OrthoDB" id="9811281at2"/>
<reference evidence="6 7" key="1">
    <citation type="submission" date="2019-06" db="EMBL/GenBank/DDBJ databases">
        <authorList>
            <person name="Livingstone P."/>
            <person name="Whitworth D."/>
        </authorList>
    </citation>
    <scope>NUCLEOTIDE SEQUENCE [LARGE SCALE GENOMIC DNA]</scope>
    <source>
        <strain evidence="6 7">AM401</strain>
    </source>
</reference>
<dbReference type="PANTHER" id="PTHR35008">
    <property type="entry name" value="BLL4482 PROTEIN-RELATED"/>
    <property type="match status" value="1"/>
</dbReference>
<keyword evidence="1 4" id="KW-0349">Heme</keyword>
<dbReference type="GO" id="GO:0046872">
    <property type="term" value="F:metal ion binding"/>
    <property type="evidence" value="ECO:0007669"/>
    <property type="project" value="UniProtKB-KW"/>
</dbReference>
<dbReference type="Proteomes" id="UP000315369">
    <property type="component" value="Unassembled WGS sequence"/>
</dbReference>
<evidence type="ECO:0000313" key="6">
    <source>
        <dbReference type="EMBL" id="TQF14649.1"/>
    </source>
</evidence>
<keyword evidence="2 4" id="KW-0479">Metal-binding</keyword>
<dbReference type="AlphaFoldDB" id="A0A540X085"/>
<evidence type="ECO:0000259" key="5">
    <source>
        <dbReference type="PROSITE" id="PS51007"/>
    </source>
</evidence>
<gene>
    <name evidence="6" type="ORF">FJV41_17805</name>
</gene>